<feature type="region of interest" description="Disordered" evidence="1">
    <location>
        <begin position="405"/>
        <end position="424"/>
    </location>
</feature>
<evidence type="ECO:0000313" key="2">
    <source>
        <dbReference type="EMBL" id="OAJ40286.1"/>
    </source>
</evidence>
<proteinExistence type="predicted"/>
<feature type="compositionally biased region" description="Low complexity" evidence="1">
    <location>
        <begin position="98"/>
        <end position="114"/>
    </location>
</feature>
<accession>A0A177WKD8</accession>
<evidence type="ECO:0000256" key="1">
    <source>
        <dbReference type="SAM" id="MobiDB-lite"/>
    </source>
</evidence>
<dbReference type="EMBL" id="DS022304">
    <property type="protein sequence ID" value="OAJ40286.1"/>
    <property type="molecule type" value="Genomic_DNA"/>
</dbReference>
<dbReference type="AlphaFoldDB" id="A0A177WKD8"/>
<dbReference type="OrthoDB" id="10678122at2759"/>
<feature type="compositionally biased region" description="Polar residues" evidence="1">
    <location>
        <begin position="54"/>
        <end position="68"/>
    </location>
</feature>
<evidence type="ECO:0000313" key="3">
    <source>
        <dbReference type="Proteomes" id="UP000077115"/>
    </source>
</evidence>
<organism evidence="2 3">
    <name type="scientific">Batrachochytrium dendrobatidis (strain JEL423)</name>
    <dbReference type="NCBI Taxonomy" id="403673"/>
    <lineage>
        <taxon>Eukaryota</taxon>
        <taxon>Fungi</taxon>
        <taxon>Fungi incertae sedis</taxon>
        <taxon>Chytridiomycota</taxon>
        <taxon>Chytridiomycota incertae sedis</taxon>
        <taxon>Chytridiomycetes</taxon>
        <taxon>Rhizophydiales</taxon>
        <taxon>Rhizophydiales incertae sedis</taxon>
        <taxon>Batrachochytrium</taxon>
    </lineage>
</organism>
<dbReference type="Proteomes" id="UP000077115">
    <property type="component" value="Unassembled WGS sequence"/>
</dbReference>
<reference evidence="2 3" key="2">
    <citation type="submission" date="2016-05" db="EMBL/GenBank/DDBJ databases">
        <title>Lineage-specific infection strategies underlie the spectrum of fungal disease in amphibians.</title>
        <authorList>
            <person name="Cuomo C.A."/>
            <person name="Farrer R.A."/>
            <person name="James T."/>
            <person name="Longcore J."/>
            <person name="Birren B."/>
        </authorList>
    </citation>
    <scope>NUCLEOTIDE SEQUENCE [LARGE SCALE GENOMIC DNA]</scope>
    <source>
        <strain evidence="2 3">JEL423</strain>
    </source>
</reference>
<protein>
    <submittedName>
        <fullName evidence="2">Uncharacterized protein</fullName>
    </submittedName>
</protein>
<gene>
    <name evidence="2" type="ORF">BDEG_24039</name>
</gene>
<reference evidence="2 3" key="1">
    <citation type="submission" date="2006-10" db="EMBL/GenBank/DDBJ databases">
        <title>The Genome Sequence of Batrachochytrium dendrobatidis JEL423.</title>
        <authorList>
            <consortium name="The Broad Institute Genome Sequencing Platform"/>
            <person name="Birren B."/>
            <person name="Lander E."/>
            <person name="Galagan J."/>
            <person name="Cuomo C."/>
            <person name="Devon K."/>
            <person name="Jaffe D."/>
            <person name="Butler J."/>
            <person name="Alvarez P."/>
            <person name="Gnerre S."/>
            <person name="Grabherr M."/>
            <person name="Kleber M."/>
            <person name="Mauceli E."/>
            <person name="Brockman W."/>
            <person name="Young S."/>
            <person name="LaButti K."/>
            <person name="Sykes S."/>
            <person name="DeCaprio D."/>
            <person name="Crawford M."/>
            <person name="Koehrsen M."/>
            <person name="Engels R."/>
            <person name="Montgomery P."/>
            <person name="Pearson M."/>
            <person name="Howarth C."/>
            <person name="Larson L."/>
            <person name="White J."/>
            <person name="O'Leary S."/>
            <person name="Kodira C."/>
            <person name="Zeng Q."/>
            <person name="Yandava C."/>
            <person name="Alvarado L."/>
            <person name="Longcore J."/>
            <person name="James T."/>
        </authorList>
    </citation>
    <scope>NUCLEOTIDE SEQUENCE [LARGE SCALE GENOMIC DNA]</scope>
    <source>
        <strain evidence="2 3">JEL423</strain>
    </source>
</reference>
<name>A0A177WKD8_BATDL</name>
<dbReference type="VEuPathDB" id="FungiDB:BDEG_24039"/>
<feature type="region of interest" description="Disordered" evidence="1">
    <location>
        <begin position="51"/>
        <end position="133"/>
    </location>
</feature>
<sequence>MLVSTTPLPVLRPLDLNNDHDSDETIGKHTACKSHLNTFLDDHDRAQVSRYGPAQTQPSELLSTGQKHSSARIVASNRGTPPTQIKRISNSQVGQVRSTTSSLSPKPSGPSSTPIATAPTKHSAKASSRVNRPVQNSIQSFSPSIGRAQSAQQQIDHLLLLRQRDNLLMRSQHLQQLLREAECTVTKQAKEIQVLRHAVSDSNPFDSNTHPFRYNVDNTNDTIGDISDGFNTIEAHRTISDLLVTVATLRSELTATKEQLAIEQHATSHAMINRVCCPSCGVWFQVGQSENTCISNQKDTAASTASTIPSRPYVSTRSGLEAKRSHVHMLNQIDQNDEIIEIEMPSLVMSGIRNRAEGLINSTGKNTINGTHCSLPSSTTSTHYNTGLVRIGTFNQGDDADSRHLECNHPTSPNSRNRGGNEFDDSQCISMIGSLLDDTHLMESTAEESFSQPPRADFTNGLENIDRIYQSPSKEILVETFHSGSGSGSGSPTRKQPVRYHMDAHSPRHTKSDAFQEQFIGIKTASQMLIPEPSIPYASAPPVSSRLLSPIPTVSATGKASSLTSTKAVLPYPQSQSHLGLQMISPAQHSKGSSNPTRYLQPHEPTPVWVDGALTSKKTSTWISSIDKQLIIKERDALEEELLLRSKNLHSRVNKMMENKHNSIGQCSISPDVLKVAIKSSKTVEGVIRFSSSTNKSRKGIGFEGASETALSINITNVDLDGSVVLGGNEAASGRTKIHNKS</sequence>
<feature type="compositionally biased region" description="Polar residues" evidence="1">
    <location>
        <begin position="77"/>
        <end position="97"/>
    </location>
</feature>
<feature type="compositionally biased region" description="Polar residues" evidence="1">
    <location>
        <begin position="409"/>
        <end position="418"/>
    </location>
</feature>